<evidence type="ECO:0000313" key="2">
    <source>
        <dbReference type="Proteomes" id="UP000007431"/>
    </source>
</evidence>
<dbReference type="InParanoid" id="D8QF37"/>
<sequence length="39" mass="4335">MDTFTYVDLAAVAAAAVADEVPRDFEDQITDYQSYCIIC</sequence>
<evidence type="ECO:0000313" key="1">
    <source>
        <dbReference type="EMBL" id="EFI93344.1"/>
    </source>
</evidence>
<dbReference type="EMBL" id="GL377311">
    <property type="protein sequence ID" value="EFI93344.1"/>
    <property type="molecule type" value="Genomic_DNA"/>
</dbReference>
<protein>
    <submittedName>
        <fullName evidence="1">Peptide mating pheromone bbp2-3</fullName>
    </submittedName>
</protein>
<dbReference type="GeneID" id="9591736"/>
<keyword evidence="2" id="KW-1185">Reference proteome</keyword>
<dbReference type="KEGG" id="scm:SCHCO_02769070"/>
<dbReference type="VEuPathDB" id="FungiDB:SCHCODRAFT_02769070"/>
<accession>D8QF37</accession>
<gene>
    <name evidence="1" type="primary">bbp2-3</name>
    <name evidence="1" type="ORF">SCHCODRAFT_60499</name>
</gene>
<dbReference type="RefSeq" id="XP_003028247.1">
    <property type="nucleotide sequence ID" value="XM_003028201.1"/>
</dbReference>
<dbReference type="HOGENOM" id="CLU_3320281_0_0_1"/>
<reference evidence="1 2" key="1">
    <citation type="journal article" date="2010" name="Nat. Biotechnol.">
        <title>Genome sequence of the model mushroom Schizophyllum commune.</title>
        <authorList>
            <person name="Ohm R.A."/>
            <person name="de Jong J.F."/>
            <person name="Lugones L.G."/>
            <person name="Aerts A."/>
            <person name="Kothe E."/>
            <person name="Stajich J.E."/>
            <person name="de Vries R.P."/>
            <person name="Record E."/>
            <person name="Levasseur A."/>
            <person name="Baker S.E."/>
            <person name="Bartholomew K.A."/>
            <person name="Coutinho P.M."/>
            <person name="Erdmann S."/>
            <person name="Fowler T.J."/>
            <person name="Gathman A.C."/>
            <person name="Lombard V."/>
            <person name="Henrissat B."/>
            <person name="Knabe N."/>
            <person name="Kuees U."/>
            <person name="Lilly W.W."/>
            <person name="Lindquist E."/>
            <person name="Lucas S."/>
            <person name="Magnuson J.K."/>
            <person name="Piumi F."/>
            <person name="Raudaskoski M."/>
            <person name="Salamov A."/>
            <person name="Schmutz J."/>
            <person name="Schwarze F.W.M.R."/>
            <person name="vanKuyk P.A."/>
            <person name="Horton J.S."/>
            <person name="Grigoriev I.V."/>
            <person name="Woesten H.A.B."/>
        </authorList>
    </citation>
    <scope>NUCLEOTIDE SEQUENCE [LARGE SCALE GENOMIC DNA]</scope>
    <source>
        <strain evidence="2">H4-8 / FGSC 9210</strain>
    </source>
</reference>
<dbReference type="AlphaFoldDB" id="D8QF37"/>
<organism evidence="2">
    <name type="scientific">Schizophyllum commune (strain H4-8 / FGSC 9210)</name>
    <name type="common">Split gill fungus</name>
    <dbReference type="NCBI Taxonomy" id="578458"/>
    <lineage>
        <taxon>Eukaryota</taxon>
        <taxon>Fungi</taxon>
        <taxon>Dikarya</taxon>
        <taxon>Basidiomycota</taxon>
        <taxon>Agaricomycotina</taxon>
        <taxon>Agaricomycetes</taxon>
        <taxon>Agaricomycetidae</taxon>
        <taxon>Agaricales</taxon>
        <taxon>Schizophyllaceae</taxon>
        <taxon>Schizophyllum</taxon>
    </lineage>
</organism>
<dbReference type="Proteomes" id="UP000007431">
    <property type="component" value="Unassembled WGS sequence"/>
</dbReference>
<name>D8QF37_SCHCM</name>
<proteinExistence type="predicted"/>